<reference evidence="1 2" key="1">
    <citation type="submission" date="2015-01" db="EMBL/GenBank/DDBJ databases">
        <title>Genome Sequencing of Rickettsiales.</title>
        <authorList>
            <person name="Daugherty S.C."/>
            <person name="Su Q."/>
            <person name="Abolude K."/>
            <person name="Beier-Sexton M."/>
            <person name="Carlyon J.A."/>
            <person name="Carter R."/>
            <person name="Day N.P."/>
            <person name="Dumler S.J."/>
            <person name="Dyachenko V."/>
            <person name="Godinez A."/>
            <person name="Kurtti T.J."/>
            <person name="Lichay M."/>
            <person name="Mullins K.E."/>
            <person name="Ott S."/>
            <person name="Pappas-Brown V."/>
            <person name="Paris D.H."/>
            <person name="Patel P."/>
            <person name="Richards A.L."/>
            <person name="Sadzewicz L."/>
            <person name="Sears K."/>
            <person name="Seidman D."/>
            <person name="Sengamalay N."/>
            <person name="Stenos J."/>
            <person name="Tallon L.J."/>
            <person name="Vincent G."/>
            <person name="Fraser C.M."/>
            <person name="Munderloh U."/>
            <person name="Dunning-Hotopp J.C."/>
        </authorList>
    </citation>
    <scope>NUCLEOTIDE SEQUENCE [LARGE SCALE GENOMIC DNA]</scope>
    <source>
        <strain evidence="1 2">Ac/Pa</strain>
    </source>
</reference>
<dbReference type="AlphaFoldDB" id="A0A0F3N374"/>
<evidence type="ECO:0000313" key="1">
    <source>
        <dbReference type="EMBL" id="KJV62515.1"/>
    </source>
</evidence>
<comment type="caution">
    <text evidence="1">The sequence shown here is derived from an EMBL/GenBank/DDBJ whole genome shotgun (WGS) entry which is preliminary data.</text>
</comment>
<gene>
    <name evidence="1" type="ORF">APHACPA_1544</name>
</gene>
<dbReference type="PATRIC" id="fig|1359164.3.peg.1531"/>
<organism evidence="1 2">
    <name type="scientific">Rickettsia amblyommatis str. Ac/Pa</name>
    <dbReference type="NCBI Taxonomy" id="1359164"/>
    <lineage>
        <taxon>Bacteria</taxon>
        <taxon>Pseudomonadati</taxon>
        <taxon>Pseudomonadota</taxon>
        <taxon>Alphaproteobacteria</taxon>
        <taxon>Rickettsiales</taxon>
        <taxon>Rickettsiaceae</taxon>
        <taxon>Rickettsieae</taxon>
        <taxon>Rickettsia</taxon>
        <taxon>spotted fever group</taxon>
    </lineage>
</organism>
<proteinExistence type="predicted"/>
<keyword evidence="2" id="KW-1185">Reference proteome</keyword>
<protein>
    <submittedName>
        <fullName evidence="1">Transposase DDE domain protein</fullName>
    </submittedName>
</protein>
<dbReference type="EMBL" id="LANR01000001">
    <property type="protein sequence ID" value="KJV62515.1"/>
    <property type="molecule type" value="Genomic_DNA"/>
</dbReference>
<accession>A0A0F3N374</accession>
<sequence length="74" mass="8793">MPVIPLKGVYLPNESTLTPEDFYDTKLYRKRHIIERIFGRLKENKRIAMRFDKLDCTCLSFIALALTKAYYLFC</sequence>
<name>A0A0F3N374_RICAM</name>
<evidence type="ECO:0000313" key="2">
    <source>
        <dbReference type="Proteomes" id="UP000033556"/>
    </source>
</evidence>
<dbReference type="Proteomes" id="UP000033556">
    <property type="component" value="Unassembled WGS sequence"/>
</dbReference>